<feature type="transmembrane region" description="Helical" evidence="4">
    <location>
        <begin position="108"/>
        <end position="127"/>
    </location>
</feature>
<accession>A0A7W6WA36</accession>
<evidence type="ECO:0000256" key="3">
    <source>
        <dbReference type="ARBA" id="ARBA00023136"/>
    </source>
</evidence>
<proteinExistence type="predicted"/>
<gene>
    <name evidence="6" type="ORF">GGD89_002216</name>
</gene>
<dbReference type="RefSeq" id="WP_184045172.1">
    <property type="nucleotide sequence ID" value="NZ_JACIGK010000015.1"/>
</dbReference>
<keyword evidence="2 4" id="KW-1133">Transmembrane helix</keyword>
<dbReference type="InterPro" id="IPR010645">
    <property type="entry name" value="MFS_4"/>
</dbReference>
<dbReference type="PANTHER" id="PTHR23537">
    <property type="match status" value="1"/>
</dbReference>
<evidence type="ECO:0000313" key="7">
    <source>
        <dbReference type="Proteomes" id="UP000554286"/>
    </source>
</evidence>
<comment type="caution">
    <text evidence="6">The sequence shown here is derived from an EMBL/GenBank/DDBJ whole genome shotgun (WGS) entry which is preliminary data.</text>
</comment>
<feature type="transmembrane region" description="Helical" evidence="4">
    <location>
        <begin position="333"/>
        <end position="356"/>
    </location>
</feature>
<feature type="transmembrane region" description="Helical" evidence="4">
    <location>
        <begin position="134"/>
        <end position="157"/>
    </location>
</feature>
<name>A0A7W6WA36_9PROT</name>
<dbReference type="PROSITE" id="PS50850">
    <property type="entry name" value="MFS"/>
    <property type="match status" value="1"/>
</dbReference>
<dbReference type="PANTHER" id="PTHR23537:SF1">
    <property type="entry name" value="SUGAR TRANSPORTER"/>
    <property type="match status" value="1"/>
</dbReference>
<evidence type="ECO:0000259" key="5">
    <source>
        <dbReference type="PROSITE" id="PS50850"/>
    </source>
</evidence>
<sequence>MPHRADVPALLTGLMATLAGIGVARFAYTALLPAIIQDGWFGASQAAYLGAANLLGYLIGALSGHTLSERFPARRIIALSFAGIVLSFLLCAVPGSFAWFFVWRLVSGVAGAILMVVGPSLALMATAPDRRKTVGALVFTGIGLGALLSATIVPVLLEIGPTAAWLALGGLCLVAGVACDRGLAHLPARQDPAASTLDGTARHAGSAVVVLVIAAYALDAVGFVPHTVFWVDYLAREADLGTPAASLQWAAFGVGAILGPLVAGVSARHMGWQSSLALAYLLKATAVAIPLISIAFLPRTLSSLMVGAMIPGIVALTSGRLAELVGPKDHKRLWGRATAAFALAQALSGYGMSGLYDRLDTYAPLFALGSLALAVGLVLILLSPRMDRHAVKRPLSIRRP</sequence>
<evidence type="ECO:0000256" key="1">
    <source>
        <dbReference type="ARBA" id="ARBA00022692"/>
    </source>
</evidence>
<dbReference type="GO" id="GO:0022857">
    <property type="term" value="F:transmembrane transporter activity"/>
    <property type="evidence" value="ECO:0007669"/>
    <property type="project" value="InterPro"/>
</dbReference>
<dbReference type="GO" id="GO:0005886">
    <property type="term" value="C:plasma membrane"/>
    <property type="evidence" value="ECO:0007669"/>
    <property type="project" value="TreeGrafter"/>
</dbReference>
<dbReference type="Pfam" id="PF06779">
    <property type="entry name" value="MFS_4"/>
    <property type="match status" value="1"/>
</dbReference>
<dbReference type="EMBL" id="JACIGK010000015">
    <property type="protein sequence ID" value="MBB4266584.1"/>
    <property type="molecule type" value="Genomic_DNA"/>
</dbReference>
<evidence type="ECO:0000313" key="6">
    <source>
        <dbReference type="EMBL" id="MBB4266584.1"/>
    </source>
</evidence>
<feature type="domain" description="Major facilitator superfamily (MFS) profile" evidence="5">
    <location>
        <begin position="8"/>
        <end position="387"/>
    </location>
</feature>
<feature type="transmembrane region" description="Helical" evidence="4">
    <location>
        <begin position="163"/>
        <end position="183"/>
    </location>
</feature>
<dbReference type="InterPro" id="IPR036259">
    <property type="entry name" value="MFS_trans_sf"/>
</dbReference>
<feature type="transmembrane region" description="Helical" evidence="4">
    <location>
        <begin position="40"/>
        <end position="64"/>
    </location>
</feature>
<feature type="transmembrane region" description="Helical" evidence="4">
    <location>
        <begin position="76"/>
        <end position="102"/>
    </location>
</feature>
<feature type="transmembrane region" description="Helical" evidence="4">
    <location>
        <begin position="303"/>
        <end position="321"/>
    </location>
</feature>
<keyword evidence="1 4" id="KW-0812">Transmembrane</keyword>
<dbReference type="AlphaFoldDB" id="A0A7W6WA36"/>
<keyword evidence="3 4" id="KW-0472">Membrane</keyword>
<feature type="transmembrane region" description="Helical" evidence="4">
    <location>
        <begin position="7"/>
        <end position="28"/>
    </location>
</feature>
<dbReference type="Gene3D" id="1.20.1250.20">
    <property type="entry name" value="MFS general substrate transporter like domains"/>
    <property type="match status" value="2"/>
</dbReference>
<organism evidence="6 7">
    <name type="scientific">Roseospira visakhapatnamensis</name>
    <dbReference type="NCBI Taxonomy" id="390880"/>
    <lineage>
        <taxon>Bacteria</taxon>
        <taxon>Pseudomonadati</taxon>
        <taxon>Pseudomonadota</taxon>
        <taxon>Alphaproteobacteria</taxon>
        <taxon>Rhodospirillales</taxon>
        <taxon>Rhodospirillaceae</taxon>
        <taxon>Roseospira</taxon>
    </lineage>
</organism>
<evidence type="ECO:0000256" key="4">
    <source>
        <dbReference type="SAM" id="Phobius"/>
    </source>
</evidence>
<evidence type="ECO:0000256" key="2">
    <source>
        <dbReference type="ARBA" id="ARBA00022989"/>
    </source>
</evidence>
<dbReference type="SUPFAM" id="SSF103473">
    <property type="entry name" value="MFS general substrate transporter"/>
    <property type="match status" value="1"/>
</dbReference>
<feature type="transmembrane region" description="Helical" evidence="4">
    <location>
        <begin position="277"/>
        <end position="297"/>
    </location>
</feature>
<feature type="transmembrane region" description="Helical" evidence="4">
    <location>
        <begin position="362"/>
        <end position="383"/>
    </location>
</feature>
<reference evidence="6 7" key="1">
    <citation type="submission" date="2020-08" db="EMBL/GenBank/DDBJ databases">
        <title>Genome sequencing of Purple Non-Sulfur Bacteria from various extreme environments.</title>
        <authorList>
            <person name="Mayer M."/>
        </authorList>
    </citation>
    <scope>NUCLEOTIDE SEQUENCE [LARGE SCALE GENOMIC DNA]</scope>
    <source>
        <strain evidence="6 7">JA131</strain>
    </source>
</reference>
<feature type="transmembrane region" description="Helical" evidence="4">
    <location>
        <begin position="244"/>
        <end position="265"/>
    </location>
</feature>
<dbReference type="Proteomes" id="UP000554286">
    <property type="component" value="Unassembled WGS sequence"/>
</dbReference>
<protein>
    <submittedName>
        <fullName evidence="6">Putative MFS family arabinose efflux permease</fullName>
    </submittedName>
</protein>
<feature type="transmembrane region" description="Helical" evidence="4">
    <location>
        <begin position="204"/>
        <end position="224"/>
    </location>
</feature>
<dbReference type="InterPro" id="IPR020846">
    <property type="entry name" value="MFS_dom"/>
</dbReference>
<keyword evidence="7" id="KW-1185">Reference proteome</keyword>